<feature type="region of interest" description="Disordered" evidence="1">
    <location>
        <begin position="581"/>
        <end position="642"/>
    </location>
</feature>
<feature type="compositionally biased region" description="Gly residues" evidence="1">
    <location>
        <begin position="596"/>
        <end position="605"/>
    </location>
</feature>
<dbReference type="AlphaFoldDB" id="A0A292PHU7"/>
<feature type="region of interest" description="Disordered" evidence="1">
    <location>
        <begin position="493"/>
        <end position="522"/>
    </location>
</feature>
<dbReference type="Gene3D" id="2.130.10.10">
    <property type="entry name" value="YVTN repeat-like/Quinoprotein amine dehydrogenase"/>
    <property type="match status" value="1"/>
</dbReference>
<accession>A0A292PHU7</accession>
<proteinExistence type="predicted"/>
<evidence type="ECO:0008006" key="4">
    <source>
        <dbReference type="Google" id="ProtNLM"/>
    </source>
</evidence>
<dbReference type="GO" id="GO:0005815">
    <property type="term" value="C:microtubule organizing center"/>
    <property type="evidence" value="ECO:0007669"/>
    <property type="project" value="TreeGrafter"/>
</dbReference>
<reference evidence="2" key="1">
    <citation type="submission" date="2015-10" db="EMBL/GenBank/DDBJ databases">
        <authorList>
            <person name="Regsiter A."/>
            <person name="william w."/>
        </authorList>
    </citation>
    <scope>NUCLEOTIDE SEQUENCE</scope>
    <source>
        <strain evidence="2">Montdore</strain>
    </source>
</reference>
<name>A0A292PHU7_9PEZI</name>
<feature type="compositionally biased region" description="Low complexity" evidence="1">
    <location>
        <begin position="606"/>
        <end position="619"/>
    </location>
</feature>
<keyword evidence="3" id="KW-1185">Reference proteome</keyword>
<dbReference type="PANTHER" id="PTHR16220">
    <property type="entry name" value="WD REPEAT PROTEIN 8-RELATED"/>
    <property type="match status" value="1"/>
</dbReference>
<dbReference type="InterPro" id="IPR015943">
    <property type="entry name" value="WD40/YVTN_repeat-like_dom_sf"/>
</dbReference>
<evidence type="ECO:0000313" key="3">
    <source>
        <dbReference type="Proteomes" id="UP001412239"/>
    </source>
</evidence>
<feature type="compositionally biased region" description="Basic and acidic residues" evidence="1">
    <location>
        <begin position="507"/>
        <end position="522"/>
    </location>
</feature>
<dbReference type="PANTHER" id="PTHR16220:SF0">
    <property type="entry name" value="WD REPEAT-CONTAINING PROTEIN WRAP73"/>
    <property type="match status" value="1"/>
</dbReference>
<dbReference type="SUPFAM" id="SSF69322">
    <property type="entry name" value="Tricorn protease domain 2"/>
    <property type="match status" value="1"/>
</dbReference>
<evidence type="ECO:0000256" key="1">
    <source>
        <dbReference type="SAM" id="MobiDB-lite"/>
    </source>
</evidence>
<dbReference type="EMBL" id="LN891384">
    <property type="protein sequence ID" value="CUS06746.1"/>
    <property type="molecule type" value="Genomic_DNA"/>
</dbReference>
<protein>
    <recommendedName>
        <fullName evidence="4">Anaphase-promoting complex subunit 4 WD40 domain-containing protein</fullName>
    </recommendedName>
</protein>
<dbReference type="GO" id="GO:1990810">
    <property type="term" value="P:microtubule anchoring at mitotic spindle pole body"/>
    <property type="evidence" value="ECO:0007669"/>
    <property type="project" value="TreeGrafter"/>
</dbReference>
<organism evidence="2 3">
    <name type="scientific">Tuber aestivum</name>
    <name type="common">summer truffle</name>
    <dbReference type="NCBI Taxonomy" id="59557"/>
    <lineage>
        <taxon>Eukaryota</taxon>
        <taxon>Fungi</taxon>
        <taxon>Dikarya</taxon>
        <taxon>Ascomycota</taxon>
        <taxon>Pezizomycotina</taxon>
        <taxon>Pezizomycetes</taxon>
        <taxon>Pezizales</taxon>
        <taxon>Tuberaceae</taxon>
        <taxon>Tuber</taxon>
    </lineage>
</organism>
<dbReference type="Proteomes" id="UP001412239">
    <property type="component" value="Unassembled WGS sequence"/>
</dbReference>
<dbReference type="InterPro" id="IPR052778">
    <property type="entry name" value="Centrosome-WD_assoc"/>
</dbReference>
<sequence length="642" mass="70560">MEFSTEFRGSLFTQPSPNGSLIASIVHQRLVLRSASTLQVKRIIPLNPDFASRLSFVEWSPYLSNSFTSPAWHGIPVVGKRRSGVDKSEEEGGGRQRVLLADDQSIQVYDVEDEKWTAVIKQGFGGIRHVQFGRNADEVVVFSEFQVGFSEFGLPCEETNIDWIRLKVTIWNLTSSKSIEILNPKFPTRGYGYRPCTAHFALLTRSSTHDVISVHQHTSYKIASSFTLPTLDAQGLKWSPCGRWIAVWDSAASGYKVLVYGADGHLFRTYEKPCDGLGVKSVEWSPGGDFLTIGSYDGRLAFLSNYTFSPVLSPAPIDRSVIEMNHTRTIKLPGVTVWSECTSPPRERYYAQAQQPTTLPIISSSPSDSQPKLGISTIAFNNPEGTLIATRNDSMPTTVWIWSLKLLRPYAVLVQLNPIRSISWHPTIPDLLMIQCAPSGDGSSAETSKQQVVYLWSAAWVQPRAVVVPMERLSGNNWARWILTAPPSKVVSAPFSASTTSPGPLVMERRSRSPDKMEDRKPMVMFGDKDGFVVGYVQDEPESGDEGGSVDGVGVEYQQKRPWDPADWEYFAQADKLPKCSLSSASQAPPHSNTGSGKGLKGGLGSVVNNSSGSNGLSSPGAMDGDDSFDYRSWGQNVRVSS</sequence>
<evidence type="ECO:0000313" key="2">
    <source>
        <dbReference type="EMBL" id="CUS06746.1"/>
    </source>
</evidence>
<dbReference type="GO" id="GO:1990811">
    <property type="term" value="C:MWP complex"/>
    <property type="evidence" value="ECO:0007669"/>
    <property type="project" value="TreeGrafter"/>
</dbReference>
<gene>
    <name evidence="2" type="ORF">GSTUAT00009172001</name>
</gene>
<feature type="compositionally biased region" description="Polar residues" evidence="1">
    <location>
        <begin position="581"/>
        <end position="594"/>
    </location>
</feature>